<protein>
    <submittedName>
        <fullName evidence="4">Histidine kinase</fullName>
    </submittedName>
</protein>
<dbReference type="Proteomes" id="UP000057158">
    <property type="component" value="Chromosome"/>
</dbReference>
<reference evidence="4 5" key="1">
    <citation type="submission" date="2015-07" db="EMBL/GenBank/DDBJ databases">
        <title>Isolation and Genomic Characterization of a Novel Halophilic Metal-Reducing Deltaproteobacterium from the Deep Subsurface.</title>
        <authorList>
            <person name="Badalamenti J.P."/>
            <person name="Summers Z.M."/>
            <person name="Gralnick J.A."/>
            <person name="Bond D.R."/>
        </authorList>
    </citation>
    <scope>NUCLEOTIDE SEQUENCE [LARGE SCALE GENOMIC DNA]</scope>
    <source>
        <strain evidence="4 5">WTL</strain>
    </source>
</reference>
<sequence length="297" mass="32703">MVVSCPACSTRFRLDPQRLQGKRLTLKCAKCSTTFSVHPPAESTAGASPRVLVGHSDGAFCATIEELLSGSGMTVQVCHDGHNALNAMEKRPPQVAIIDVALPGLFGFEVVDKIRARPGLKDVKIILLSSVYNKAAYKRTPSSLYGADDYIEKHHIPTDLVSKIRALLAIPENPVSPPKQPSLPQPPPAKSIHFVDEMNSKIQHAEEGEIVAKGPDDAADKARRLARIIISDIALYNQDKFEQGIRGGNTLELLAEEIREGRKLFKKRVDAEVCQGEDFLQTALEAFIERRKRELQH</sequence>
<dbReference type="OrthoDB" id="5393943at2"/>
<evidence type="ECO:0000313" key="5">
    <source>
        <dbReference type="Proteomes" id="UP000057158"/>
    </source>
</evidence>
<dbReference type="InterPro" id="IPR011723">
    <property type="entry name" value="Znf/thioredoxin_put"/>
</dbReference>
<dbReference type="SUPFAM" id="SSF52172">
    <property type="entry name" value="CheY-like"/>
    <property type="match status" value="1"/>
</dbReference>
<organism evidence="4 5">
    <name type="scientific">Desulfuromonas soudanensis</name>
    <dbReference type="NCBI Taxonomy" id="1603606"/>
    <lineage>
        <taxon>Bacteria</taxon>
        <taxon>Pseudomonadati</taxon>
        <taxon>Thermodesulfobacteriota</taxon>
        <taxon>Desulfuromonadia</taxon>
        <taxon>Desulfuromonadales</taxon>
        <taxon>Desulfuromonadaceae</taxon>
        <taxon>Desulfuromonas</taxon>
    </lineage>
</organism>
<dbReference type="PROSITE" id="PS50110">
    <property type="entry name" value="RESPONSE_REGULATORY"/>
    <property type="match status" value="1"/>
</dbReference>
<gene>
    <name evidence="4" type="primary">cheY40H-3</name>
    <name evidence="4" type="ORF">DSOUD_1927</name>
</gene>
<dbReference type="STRING" id="1603606.DSOUD_1927"/>
<dbReference type="Pfam" id="PF00072">
    <property type="entry name" value="Response_reg"/>
    <property type="match status" value="1"/>
</dbReference>
<dbReference type="GO" id="GO:0016301">
    <property type="term" value="F:kinase activity"/>
    <property type="evidence" value="ECO:0007669"/>
    <property type="project" value="UniProtKB-KW"/>
</dbReference>
<keyword evidence="4" id="KW-0418">Kinase</keyword>
<keyword evidence="1 2" id="KW-0597">Phosphoprotein</keyword>
<name>A0A0M5INP4_9BACT</name>
<dbReference type="InterPro" id="IPR011006">
    <property type="entry name" value="CheY-like_superfamily"/>
</dbReference>
<keyword evidence="5" id="KW-1185">Reference proteome</keyword>
<feature type="domain" description="Response regulatory" evidence="3">
    <location>
        <begin position="50"/>
        <end position="168"/>
    </location>
</feature>
<dbReference type="AlphaFoldDB" id="A0A0M5INP4"/>
<evidence type="ECO:0000256" key="1">
    <source>
        <dbReference type="ARBA" id="ARBA00022553"/>
    </source>
</evidence>
<dbReference type="Pfam" id="PF13717">
    <property type="entry name" value="Zn_ribbon_4"/>
    <property type="match status" value="1"/>
</dbReference>
<dbReference type="Gene3D" id="3.40.50.2300">
    <property type="match status" value="1"/>
</dbReference>
<dbReference type="InterPro" id="IPR001789">
    <property type="entry name" value="Sig_transdc_resp-reg_receiver"/>
</dbReference>
<dbReference type="InterPro" id="IPR050595">
    <property type="entry name" value="Bact_response_regulator"/>
</dbReference>
<accession>A0A0M5INP4</accession>
<dbReference type="PANTHER" id="PTHR44591">
    <property type="entry name" value="STRESS RESPONSE REGULATOR PROTEIN 1"/>
    <property type="match status" value="1"/>
</dbReference>
<feature type="modified residue" description="4-aspartylphosphate" evidence="2">
    <location>
        <position position="99"/>
    </location>
</feature>
<dbReference type="PATRIC" id="fig|1603606.3.peg.2087"/>
<dbReference type="EMBL" id="CP010802">
    <property type="protein sequence ID" value="ALC16698.1"/>
    <property type="molecule type" value="Genomic_DNA"/>
</dbReference>
<dbReference type="PANTHER" id="PTHR44591:SF18">
    <property type="entry name" value="REGULATORY PROTEIN"/>
    <property type="match status" value="1"/>
</dbReference>
<dbReference type="NCBIfam" id="TIGR02098">
    <property type="entry name" value="MJ0042_CXXC"/>
    <property type="match status" value="1"/>
</dbReference>
<evidence type="ECO:0000259" key="3">
    <source>
        <dbReference type="PROSITE" id="PS50110"/>
    </source>
</evidence>
<dbReference type="GO" id="GO:0000160">
    <property type="term" value="P:phosphorelay signal transduction system"/>
    <property type="evidence" value="ECO:0007669"/>
    <property type="project" value="InterPro"/>
</dbReference>
<keyword evidence="4" id="KW-0808">Transferase</keyword>
<dbReference type="SMART" id="SM00448">
    <property type="entry name" value="REC"/>
    <property type="match status" value="1"/>
</dbReference>
<proteinExistence type="predicted"/>
<evidence type="ECO:0000256" key="2">
    <source>
        <dbReference type="PROSITE-ProRule" id="PRU00169"/>
    </source>
</evidence>
<dbReference type="KEGG" id="des:DSOUD_1927"/>
<evidence type="ECO:0000313" key="4">
    <source>
        <dbReference type="EMBL" id="ALC16698.1"/>
    </source>
</evidence>